<feature type="domain" description="Tesmin/TSO1-like CXC" evidence="1">
    <location>
        <begin position="183"/>
        <end position="232"/>
    </location>
</feature>
<dbReference type="EMBL" id="GEZM01026069">
    <property type="protein sequence ID" value="JAV87262.1"/>
    <property type="molecule type" value="Transcribed_RNA"/>
</dbReference>
<organism evidence="2">
    <name type="scientific">Photinus pyralis</name>
    <name type="common">Common eastern firefly</name>
    <name type="synonym">Lampyris pyralis</name>
    <dbReference type="NCBI Taxonomy" id="7054"/>
    <lineage>
        <taxon>Eukaryota</taxon>
        <taxon>Metazoa</taxon>
        <taxon>Ecdysozoa</taxon>
        <taxon>Arthropoda</taxon>
        <taxon>Hexapoda</taxon>
        <taxon>Insecta</taxon>
        <taxon>Pterygota</taxon>
        <taxon>Neoptera</taxon>
        <taxon>Endopterygota</taxon>
        <taxon>Coleoptera</taxon>
        <taxon>Polyphaga</taxon>
        <taxon>Elateriformia</taxon>
        <taxon>Elateroidea</taxon>
        <taxon>Lampyridae</taxon>
        <taxon>Lampyrinae</taxon>
        <taxon>Photinus</taxon>
    </lineage>
</organism>
<proteinExistence type="predicted"/>
<dbReference type="SMART" id="SM01114">
    <property type="entry name" value="CXC"/>
    <property type="match status" value="1"/>
</dbReference>
<reference evidence="2" key="1">
    <citation type="journal article" date="2016" name="Sci. Rep.">
        <title>Molecular characterization of firefly nuptial gifts: a multi-omics approach sheds light on postcopulatory sexual selection.</title>
        <authorList>
            <person name="Al-Wathiqui N."/>
            <person name="Fallon T.R."/>
            <person name="South A."/>
            <person name="Weng J.K."/>
            <person name="Lewis S.M."/>
        </authorList>
    </citation>
    <scope>NUCLEOTIDE SEQUENCE</scope>
</reference>
<dbReference type="InterPro" id="IPR033467">
    <property type="entry name" value="Tesmin/TSO1-like_CXC"/>
</dbReference>
<protein>
    <recommendedName>
        <fullName evidence="1">Tesmin/TSO1-like CXC domain-containing protein</fullName>
    </recommendedName>
</protein>
<dbReference type="AlphaFoldDB" id="A0A1Y1MNM3"/>
<name>A0A1Y1MNM3_PHOPY</name>
<sequence>MVYFKSTRATTDIKATVKKYQQIIPYLPAAHCLSGCDTVAQYHGIGKKTIIKKLEEGFIVKYLSKLDSNLKDVFKECTDFIAACHNVKSVDNMTAARLSVWAKKVGHAQLKAPSFASLPPTTESFCENVKRAHLQMYFWMSAQNLVLPKIDVTQYGREKDDENKILNPISVPKNTKLAPDFILELAKCSCKANDPCSSNRCGCLSNGVSCSLMCKCMMDKRDENKCKNPLTKFVETAQNESESKESDNE</sequence>
<evidence type="ECO:0000259" key="1">
    <source>
        <dbReference type="SMART" id="SM01114"/>
    </source>
</evidence>
<evidence type="ECO:0000313" key="2">
    <source>
        <dbReference type="EMBL" id="JAV87262.1"/>
    </source>
</evidence>
<accession>A0A1Y1MNM3</accession>